<gene>
    <name evidence="1" type="ORF">AVEN_196892_1</name>
</gene>
<name>A0A4Y2EDF5_ARAVE</name>
<dbReference type="EMBL" id="BGPR01000573">
    <property type="protein sequence ID" value="GBM26951.1"/>
    <property type="molecule type" value="Genomic_DNA"/>
</dbReference>
<keyword evidence="2" id="KW-1185">Reference proteome</keyword>
<organism evidence="1 2">
    <name type="scientific">Araneus ventricosus</name>
    <name type="common">Orbweaver spider</name>
    <name type="synonym">Epeira ventricosa</name>
    <dbReference type="NCBI Taxonomy" id="182803"/>
    <lineage>
        <taxon>Eukaryota</taxon>
        <taxon>Metazoa</taxon>
        <taxon>Ecdysozoa</taxon>
        <taxon>Arthropoda</taxon>
        <taxon>Chelicerata</taxon>
        <taxon>Arachnida</taxon>
        <taxon>Araneae</taxon>
        <taxon>Araneomorphae</taxon>
        <taxon>Entelegynae</taxon>
        <taxon>Araneoidea</taxon>
        <taxon>Araneidae</taxon>
        <taxon>Araneus</taxon>
    </lineage>
</organism>
<reference evidence="1 2" key="1">
    <citation type="journal article" date="2019" name="Sci. Rep.">
        <title>Orb-weaving spider Araneus ventricosus genome elucidates the spidroin gene catalogue.</title>
        <authorList>
            <person name="Kono N."/>
            <person name="Nakamura H."/>
            <person name="Ohtoshi R."/>
            <person name="Moran D.A.P."/>
            <person name="Shinohara A."/>
            <person name="Yoshida Y."/>
            <person name="Fujiwara M."/>
            <person name="Mori M."/>
            <person name="Tomita M."/>
            <person name="Arakawa K."/>
        </authorList>
    </citation>
    <scope>NUCLEOTIDE SEQUENCE [LARGE SCALE GENOMIC DNA]</scope>
</reference>
<accession>A0A4Y2EDF5</accession>
<proteinExistence type="predicted"/>
<sequence>MKKKNELRFLVALTKRPPVGVIQKFEEGVPAQRSIAVLLLKTKTTFLSIARGLVIRRWHFISKSSKVRPSITLVYYNLHKGWFGNPDLKKYRLLYSPKKTAFSSPRLVDYPVNQRLCQVTPATRMVSGLSDGWSSSRHVGYSVNQLSLRQITPAILGRSVTK</sequence>
<comment type="caution">
    <text evidence="1">The sequence shown here is derived from an EMBL/GenBank/DDBJ whole genome shotgun (WGS) entry which is preliminary data.</text>
</comment>
<dbReference type="AlphaFoldDB" id="A0A4Y2EDF5"/>
<dbReference type="Proteomes" id="UP000499080">
    <property type="component" value="Unassembled WGS sequence"/>
</dbReference>
<protein>
    <submittedName>
        <fullName evidence="1">Uncharacterized protein</fullName>
    </submittedName>
</protein>
<evidence type="ECO:0000313" key="2">
    <source>
        <dbReference type="Proteomes" id="UP000499080"/>
    </source>
</evidence>
<evidence type="ECO:0000313" key="1">
    <source>
        <dbReference type="EMBL" id="GBM26951.1"/>
    </source>
</evidence>